<keyword evidence="2" id="KW-0328">Glycosyltransferase</keyword>
<protein>
    <recommendedName>
        <fullName evidence="12">Probable peptidoglycan glycosyltransferase FtsW</fullName>
        <ecNumber evidence="14">2.4.99.28</ecNumber>
    </recommendedName>
    <alternativeName>
        <fullName evidence="13">Cell division protein FtsW</fullName>
    </alternativeName>
    <alternativeName>
        <fullName evidence="10">Cell wall polymerase</fullName>
    </alternativeName>
    <alternativeName>
        <fullName evidence="9">Peptidoglycan polymerase</fullName>
    </alternativeName>
</protein>
<evidence type="ECO:0000256" key="10">
    <source>
        <dbReference type="ARBA" id="ARBA00033270"/>
    </source>
</evidence>
<evidence type="ECO:0000256" key="6">
    <source>
        <dbReference type="ARBA" id="ARBA00022984"/>
    </source>
</evidence>
<feature type="transmembrane region" description="Helical" evidence="17">
    <location>
        <begin position="310"/>
        <end position="331"/>
    </location>
</feature>
<evidence type="ECO:0000256" key="8">
    <source>
        <dbReference type="ARBA" id="ARBA00023136"/>
    </source>
</evidence>
<evidence type="ECO:0000313" key="18">
    <source>
        <dbReference type="EMBL" id="MCC5465323.1"/>
    </source>
</evidence>
<keyword evidence="6" id="KW-0573">Peptidoglycan synthesis</keyword>
<evidence type="ECO:0000256" key="1">
    <source>
        <dbReference type="ARBA" id="ARBA00004141"/>
    </source>
</evidence>
<evidence type="ECO:0000256" key="16">
    <source>
        <dbReference type="ARBA" id="ARBA00049966"/>
    </source>
</evidence>
<keyword evidence="19" id="KW-1185">Reference proteome</keyword>
<evidence type="ECO:0000256" key="15">
    <source>
        <dbReference type="ARBA" id="ARBA00049902"/>
    </source>
</evidence>
<feature type="transmembrane region" description="Helical" evidence="17">
    <location>
        <begin position="47"/>
        <end position="65"/>
    </location>
</feature>
<comment type="catalytic activity">
    <reaction evidence="15">
        <text>[GlcNAc-(1-&gt;4)-Mur2Ac(oyl-L-Ala-gamma-D-Glu-L-Lys-D-Ala-D-Ala)](n)-di-trans,octa-cis-undecaprenyl diphosphate + beta-D-GlcNAc-(1-&gt;4)-Mur2Ac(oyl-L-Ala-gamma-D-Glu-L-Lys-D-Ala-D-Ala)-di-trans,octa-cis-undecaprenyl diphosphate = [GlcNAc-(1-&gt;4)-Mur2Ac(oyl-L-Ala-gamma-D-Glu-L-Lys-D-Ala-D-Ala)](n+1)-di-trans,octa-cis-undecaprenyl diphosphate + di-trans,octa-cis-undecaprenyl diphosphate + H(+)</text>
        <dbReference type="Rhea" id="RHEA:23708"/>
        <dbReference type="Rhea" id="RHEA-COMP:9602"/>
        <dbReference type="Rhea" id="RHEA-COMP:9603"/>
        <dbReference type="ChEBI" id="CHEBI:15378"/>
        <dbReference type="ChEBI" id="CHEBI:58405"/>
        <dbReference type="ChEBI" id="CHEBI:60033"/>
        <dbReference type="ChEBI" id="CHEBI:78435"/>
        <dbReference type="EC" id="2.4.99.28"/>
    </reaction>
</comment>
<dbReference type="Pfam" id="PF01098">
    <property type="entry name" value="FTSW_RODA_SPOVE"/>
    <property type="match status" value="1"/>
</dbReference>
<evidence type="ECO:0000256" key="12">
    <source>
        <dbReference type="ARBA" id="ARBA00041185"/>
    </source>
</evidence>
<dbReference type="PANTHER" id="PTHR30474">
    <property type="entry name" value="CELL CYCLE PROTEIN"/>
    <property type="match status" value="1"/>
</dbReference>
<comment type="caution">
    <text evidence="18">The sequence shown here is derived from an EMBL/GenBank/DDBJ whole genome shotgun (WGS) entry which is preliminary data.</text>
</comment>
<comment type="function">
    <text evidence="16">Peptidoglycan polymerase that is essential for cell division.</text>
</comment>
<sequence length="395" mass="42856">MKLSQLWRSNAEAVICISMLLFLIGTVNIFSASFVEAGQQMGDGYYYLKRHLISFSIGIVAMLVISRIDYHRFNRFLFPFMLLTVGLLIAVHFIGIEVNGARRWLNIGFQFQPSELAKLTGLMITAGFLGPLIDRKRRITLLSAPFYIAAILGMIVLKQPDMGTAVIIVGTSLMLYIIAGLPKQQLLTLVGGGIALFIYATFAASYRAERIAAWINPWDYQLGIGYQTVQGLLAIGSGGFWGTGLGMGSSKFNYLPEAHTDFAFAVLCQEMGFIGALGVLCLMGLLAYYGVRIALKAPDGLGKLLTMGSIFLILGQAIINISMVSGLFPVVGVPLPFISFGGTSLIVNLMAIGLILSVGRQADGVVLQDTAPEPDASRSTRLKLARQARNLNRVK</sequence>
<dbReference type="EC" id="2.4.99.28" evidence="14"/>
<proteinExistence type="inferred from homology"/>
<evidence type="ECO:0000256" key="3">
    <source>
        <dbReference type="ARBA" id="ARBA00022679"/>
    </source>
</evidence>
<evidence type="ECO:0000256" key="7">
    <source>
        <dbReference type="ARBA" id="ARBA00022989"/>
    </source>
</evidence>
<feature type="transmembrane region" description="Helical" evidence="17">
    <location>
        <begin position="139"/>
        <end position="156"/>
    </location>
</feature>
<keyword evidence="3" id="KW-0808">Transferase</keyword>
<comment type="subcellular location">
    <subcellularLocation>
        <location evidence="1">Membrane</location>
        <topology evidence="1">Multi-pass membrane protein</topology>
    </subcellularLocation>
</comment>
<evidence type="ECO:0000256" key="5">
    <source>
        <dbReference type="ARBA" id="ARBA00022960"/>
    </source>
</evidence>
<dbReference type="InterPro" id="IPR001182">
    <property type="entry name" value="FtsW/RodA"/>
</dbReference>
<evidence type="ECO:0000256" key="4">
    <source>
        <dbReference type="ARBA" id="ARBA00022692"/>
    </source>
</evidence>
<evidence type="ECO:0000256" key="17">
    <source>
        <dbReference type="SAM" id="Phobius"/>
    </source>
</evidence>
<feature type="transmembrane region" description="Helical" evidence="17">
    <location>
        <begin position="12"/>
        <end position="35"/>
    </location>
</feature>
<keyword evidence="7 17" id="KW-1133">Transmembrane helix</keyword>
<keyword evidence="5" id="KW-0133">Cell shape</keyword>
<feature type="transmembrane region" description="Helical" evidence="17">
    <location>
        <begin position="337"/>
        <end position="358"/>
    </location>
</feature>
<evidence type="ECO:0000256" key="14">
    <source>
        <dbReference type="ARBA" id="ARBA00044770"/>
    </source>
</evidence>
<dbReference type="EMBL" id="JAJHJB010000008">
    <property type="protein sequence ID" value="MCC5465323.1"/>
    <property type="molecule type" value="Genomic_DNA"/>
</dbReference>
<feature type="transmembrane region" description="Helical" evidence="17">
    <location>
        <begin position="162"/>
        <end position="179"/>
    </location>
</feature>
<dbReference type="RefSeq" id="WP_229534581.1">
    <property type="nucleotide sequence ID" value="NZ_JAJHJB010000008.1"/>
</dbReference>
<feature type="transmembrane region" description="Helical" evidence="17">
    <location>
        <begin position="262"/>
        <end position="289"/>
    </location>
</feature>
<keyword evidence="4 17" id="KW-0812">Transmembrane</keyword>
<evidence type="ECO:0000256" key="13">
    <source>
        <dbReference type="ARBA" id="ARBA00041418"/>
    </source>
</evidence>
<evidence type="ECO:0000256" key="11">
    <source>
        <dbReference type="ARBA" id="ARBA00038053"/>
    </source>
</evidence>
<name>A0ABS8HSV4_9FIRM</name>
<comment type="similarity">
    <text evidence="11">Belongs to the SEDS family. FtsW subfamily.</text>
</comment>
<feature type="transmembrane region" description="Helical" evidence="17">
    <location>
        <begin position="116"/>
        <end position="132"/>
    </location>
</feature>
<organism evidence="18 19">
    <name type="scientific">Pelosinus baikalensis</name>
    <dbReference type="NCBI Taxonomy" id="2892015"/>
    <lineage>
        <taxon>Bacteria</taxon>
        <taxon>Bacillati</taxon>
        <taxon>Bacillota</taxon>
        <taxon>Negativicutes</taxon>
        <taxon>Selenomonadales</taxon>
        <taxon>Sporomusaceae</taxon>
        <taxon>Pelosinus</taxon>
    </lineage>
</organism>
<keyword evidence="8 17" id="KW-0472">Membrane</keyword>
<feature type="transmembrane region" description="Helical" evidence="17">
    <location>
        <begin position="77"/>
        <end position="96"/>
    </location>
</feature>
<reference evidence="18" key="1">
    <citation type="submission" date="2021-11" db="EMBL/GenBank/DDBJ databases">
        <title>Description of a new species Pelosinus isolated from the bottom sediments of Lake Baikal.</title>
        <authorList>
            <person name="Zakharyuk A."/>
        </authorList>
    </citation>
    <scope>NUCLEOTIDE SEQUENCE</scope>
    <source>
        <strain evidence="18">Bkl1</strain>
    </source>
</reference>
<evidence type="ECO:0000256" key="2">
    <source>
        <dbReference type="ARBA" id="ARBA00022676"/>
    </source>
</evidence>
<gene>
    <name evidence="18" type="ORF">LMF89_08095</name>
</gene>
<evidence type="ECO:0000256" key="9">
    <source>
        <dbReference type="ARBA" id="ARBA00032370"/>
    </source>
</evidence>
<dbReference type="Proteomes" id="UP001165492">
    <property type="component" value="Unassembled WGS sequence"/>
</dbReference>
<dbReference type="PANTHER" id="PTHR30474:SF2">
    <property type="entry name" value="PEPTIDOGLYCAN GLYCOSYLTRANSFERASE FTSW-RELATED"/>
    <property type="match status" value="1"/>
</dbReference>
<feature type="transmembrane region" description="Helical" evidence="17">
    <location>
        <begin position="186"/>
        <end position="206"/>
    </location>
</feature>
<accession>A0ABS8HSV4</accession>
<evidence type="ECO:0000313" key="19">
    <source>
        <dbReference type="Proteomes" id="UP001165492"/>
    </source>
</evidence>